<reference evidence="1" key="1">
    <citation type="submission" date="2014-12" db="EMBL/GenBank/DDBJ databases">
        <title>Insight into the proteome of Arion vulgaris.</title>
        <authorList>
            <person name="Aradska J."/>
            <person name="Bulat T."/>
            <person name="Smidak R."/>
            <person name="Sarate P."/>
            <person name="Gangsoo J."/>
            <person name="Sialana F."/>
            <person name="Bilban M."/>
            <person name="Lubec G."/>
        </authorList>
    </citation>
    <scope>NUCLEOTIDE SEQUENCE</scope>
    <source>
        <tissue evidence="1">Skin</tissue>
    </source>
</reference>
<dbReference type="AlphaFoldDB" id="A0A0B7BMX4"/>
<gene>
    <name evidence="1" type="primary">ORF201961</name>
</gene>
<protein>
    <submittedName>
        <fullName evidence="1">Uncharacterized protein</fullName>
    </submittedName>
</protein>
<proteinExistence type="predicted"/>
<sequence>MWWPEMCIYNSSLKTAKMHSILHTSSCCNQQEYENERGRRNKIQESQCSDMKTETILTEVERIAKQN</sequence>
<organism evidence="1">
    <name type="scientific">Arion vulgaris</name>
    <dbReference type="NCBI Taxonomy" id="1028688"/>
    <lineage>
        <taxon>Eukaryota</taxon>
        <taxon>Metazoa</taxon>
        <taxon>Spiralia</taxon>
        <taxon>Lophotrochozoa</taxon>
        <taxon>Mollusca</taxon>
        <taxon>Gastropoda</taxon>
        <taxon>Heterobranchia</taxon>
        <taxon>Euthyneura</taxon>
        <taxon>Panpulmonata</taxon>
        <taxon>Eupulmonata</taxon>
        <taxon>Stylommatophora</taxon>
        <taxon>Helicina</taxon>
        <taxon>Arionoidea</taxon>
        <taxon>Arionidae</taxon>
        <taxon>Arion</taxon>
    </lineage>
</organism>
<name>A0A0B7BMX4_9EUPU</name>
<evidence type="ECO:0000313" key="1">
    <source>
        <dbReference type="EMBL" id="CEK94644.1"/>
    </source>
</evidence>
<accession>A0A0B7BMX4</accession>
<feature type="non-terminal residue" evidence="1">
    <location>
        <position position="67"/>
    </location>
</feature>
<dbReference type="EMBL" id="HACG01047779">
    <property type="protein sequence ID" value="CEK94644.1"/>
    <property type="molecule type" value="Transcribed_RNA"/>
</dbReference>